<dbReference type="InterPro" id="IPR050570">
    <property type="entry name" value="Cell_wall_metabolism_enzyme"/>
</dbReference>
<dbReference type="Proteomes" id="UP000033995">
    <property type="component" value="Unassembled WGS sequence"/>
</dbReference>
<sequence length="226" mass="25126">MKHIILSLPKYRLSMNFRFIKRRKSSLDEPIIPSVKLLNLKYRVGGITRKLFRHLFEHKRVRALLGTNMALMIVASSFMTNTAIGNIQTGTPVYAVDGTETPISTEIGTQFPTDLVRITQGYNFFHPGLDLDGITGDTIKPIKKGKVISIDHSKFAYGNSVIIDHGNDLTSLYAHMSKINVTLGQEVTTNTKVGEMGATGRSFGDHLHLEIRDHGVTLNPLSVLPR</sequence>
<name>A0A0G0C5L7_9BACT</name>
<dbReference type="CDD" id="cd12797">
    <property type="entry name" value="M23_peptidase"/>
    <property type="match status" value="1"/>
</dbReference>
<evidence type="ECO:0000313" key="3">
    <source>
        <dbReference type="Proteomes" id="UP000033995"/>
    </source>
</evidence>
<accession>A0A0G0C5L7</accession>
<feature type="domain" description="M23ase beta-sheet core" evidence="1">
    <location>
        <begin position="125"/>
        <end position="220"/>
    </location>
</feature>
<dbReference type="InterPro" id="IPR016047">
    <property type="entry name" value="M23ase_b-sheet_dom"/>
</dbReference>
<dbReference type="InterPro" id="IPR011055">
    <property type="entry name" value="Dup_hybrid_motif"/>
</dbReference>
<dbReference type="PANTHER" id="PTHR21666">
    <property type="entry name" value="PEPTIDASE-RELATED"/>
    <property type="match status" value="1"/>
</dbReference>
<comment type="caution">
    <text evidence="2">The sequence shown here is derived from an EMBL/GenBank/DDBJ whole genome shotgun (WGS) entry which is preliminary data.</text>
</comment>
<dbReference type="EMBL" id="LBOZ01000010">
    <property type="protein sequence ID" value="KKP46535.1"/>
    <property type="molecule type" value="Genomic_DNA"/>
</dbReference>
<dbReference type="SUPFAM" id="SSF51261">
    <property type="entry name" value="Duplicated hybrid motif"/>
    <property type="match status" value="1"/>
</dbReference>
<dbReference type="AlphaFoldDB" id="A0A0G0C5L7"/>
<evidence type="ECO:0000313" key="2">
    <source>
        <dbReference type="EMBL" id="KKP46535.1"/>
    </source>
</evidence>
<reference evidence="2 3" key="1">
    <citation type="journal article" date="2015" name="Nature">
        <title>rRNA introns, odd ribosomes, and small enigmatic genomes across a large radiation of phyla.</title>
        <authorList>
            <person name="Brown C.T."/>
            <person name="Hug L.A."/>
            <person name="Thomas B.C."/>
            <person name="Sharon I."/>
            <person name="Castelle C.J."/>
            <person name="Singh A."/>
            <person name="Wilkins M.J."/>
            <person name="Williams K.H."/>
            <person name="Banfield J.F."/>
        </authorList>
    </citation>
    <scope>NUCLEOTIDE SEQUENCE [LARGE SCALE GENOMIC DNA]</scope>
</reference>
<gene>
    <name evidence="2" type="ORF">UR38_C0010G0046</name>
</gene>
<dbReference type="GO" id="GO:0004222">
    <property type="term" value="F:metalloendopeptidase activity"/>
    <property type="evidence" value="ECO:0007669"/>
    <property type="project" value="TreeGrafter"/>
</dbReference>
<protein>
    <recommendedName>
        <fullName evidence="1">M23ase beta-sheet core domain-containing protein</fullName>
    </recommendedName>
</protein>
<organism evidence="2 3">
    <name type="scientific">Candidatus Woesebacteria bacterium GW2011_GWA2_33_28</name>
    <dbReference type="NCBI Taxonomy" id="1618561"/>
    <lineage>
        <taxon>Bacteria</taxon>
        <taxon>Candidatus Woeseibacteriota</taxon>
    </lineage>
</organism>
<dbReference type="Gene3D" id="2.70.70.10">
    <property type="entry name" value="Glucose Permease (Domain IIA)"/>
    <property type="match status" value="1"/>
</dbReference>
<evidence type="ECO:0000259" key="1">
    <source>
        <dbReference type="Pfam" id="PF01551"/>
    </source>
</evidence>
<proteinExistence type="predicted"/>
<dbReference type="PANTHER" id="PTHR21666:SF270">
    <property type="entry name" value="MUREIN HYDROLASE ACTIVATOR ENVC"/>
    <property type="match status" value="1"/>
</dbReference>
<dbReference type="Pfam" id="PF01551">
    <property type="entry name" value="Peptidase_M23"/>
    <property type="match status" value="1"/>
</dbReference>